<proteinExistence type="predicted"/>
<keyword evidence="2" id="KW-1185">Reference proteome</keyword>
<accession>A0A9D4UNI4</accession>
<dbReference type="EMBL" id="JABFUD020000013">
    <property type="protein sequence ID" value="KAI5071190.1"/>
    <property type="molecule type" value="Genomic_DNA"/>
</dbReference>
<name>A0A9D4UNI4_ADICA</name>
<protein>
    <submittedName>
        <fullName evidence="1">Uncharacterized protein</fullName>
    </submittedName>
</protein>
<evidence type="ECO:0000313" key="2">
    <source>
        <dbReference type="Proteomes" id="UP000886520"/>
    </source>
</evidence>
<sequence length="129" mass="14679">MSLHKSLESITMQFGQIPSVIVNFASLEEACRSVGRILVEAISDLLKEDKLLAPPNVMFIEYGEEEDYDEELYVWEAWVEVDPVSPRTLEACDLTLIRCLPNCTSMSREQVQKALTPFFGPDFHIPDIK</sequence>
<dbReference type="AlphaFoldDB" id="A0A9D4UNI4"/>
<reference evidence="1" key="1">
    <citation type="submission" date="2021-01" db="EMBL/GenBank/DDBJ databases">
        <title>Adiantum capillus-veneris genome.</title>
        <authorList>
            <person name="Fang Y."/>
            <person name="Liao Q."/>
        </authorList>
    </citation>
    <scope>NUCLEOTIDE SEQUENCE</scope>
    <source>
        <strain evidence="1">H3</strain>
        <tissue evidence="1">Leaf</tissue>
    </source>
</reference>
<evidence type="ECO:0000313" key="1">
    <source>
        <dbReference type="EMBL" id="KAI5071190.1"/>
    </source>
</evidence>
<comment type="caution">
    <text evidence="1">The sequence shown here is derived from an EMBL/GenBank/DDBJ whole genome shotgun (WGS) entry which is preliminary data.</text>
</comment>
<gene>
    <name evidence="1" type="ORF">GOP47_0013441</name>
</gene>
<organism evidence="1 2">
    <name type="scientific">Adiantum capillus-veneris</name>
    <name type="common">Maidenhair fern</name>
    <dbReference type="NCBI Taxonomy" id="13818"/>
    <lineage>
        <taxon>Eukaryota</taxon>
        <taxon>Viridiplantae</taxon>
        <taxon>Streptophyta</taxon>
        <taxon>Embryophyta</taxon>
        <taxon>Tracheophyta</taxon>
        <taxon>Polypodiopsida</taxon>
        <taxon>Polypodiidae</taxon>
        <taxon>Polypodiales</taxon>
        <taxon>Pteridineae</taxon>
        <taxon>Pteridaceae</taxon>
        <taxon>Vittarioideae</taxon>
        <taxon>Adiantum</taxon>
    </lineage>
</organism>
<dbReference type="Proteomes" id="UP000886520">
    <property type="component" value="Chromosome 13"/>
</dbReference>